<dbReference type="Pfam" id="PF01878">
    <property type="entry name" value="EVE"/>
    <property type="match status" value="1"/>
</dbReference>
<gene>
    <name evidence="3" type="ORF">BKH20_09575</name>
</gene>
<dbReference type="RefSeq" id="WP_075390864.1">
    <property type="nucleotide sequence ID" value="NZ_MSKS01000030.1"/>
</dbReference>
<dbReference type="SUPFAM" id="SSF88697">
    <property type="entry name" value="PUA domain-like"/>
    <property type="match status" value="1"/>
</dbReference>
<dbReference type="EMBL" id="MSKS01000030">
    <property type="protein sequence ID" value="OLO68225.1"/>
    <property type="molecule type" value="Genomic_DNA"/>
</dbReference>
<dbReference type="InterPro" id="IPR022996">
    <property type="entry name" value="UPF0310"/>
</dbReference>
<evidence type="ECO:0000259" key="2">
    <source>
        <dbReference type="Pfam" id="PF01878"/>
    </source>
</evidence>
<dbReference type="OrthoDB" id="9793567at2"/>
<organism evidence="3 4">
    <name type="scientific">Actinomyces oris</name>
    <dbReference type="NCBI Taxonomy" id="544580"/>
    <lineage>
        <taxon>Bacteria</taxon>
        <taxon>Bacillati</taxon>
        <taxon>Actinomycetota</taxon>
        <taxon>Actinomycetes</taxon>
        <taxon>Actinomycetales</taxon>
        <taxon>Actinomycetaceae</taxon>
        <taxon>Actinomyces</taxon>
    </lineage>
</organism>
<dbReference type="CDD" id="cd21132">
    <property type="entry name" value="EVE-like"/>
    <property type="match status" value="1"/>
</dbReference>
<comment type="similarity">
    <text evidence="1">Belongs to the UPF0310 family.</text>
</comment>
<evidence type="ECO:0000313" key="4">
    <source>
        <dbReference type="Proteomes" id="UP000185963"/>
    </source>
</evidence>
<dbReference type="Gene3D" id="3.10.590.10">
    <property type="entry name" value="ph1033 like domains"/>
    <property type="match status" value="1"/>
</dbReference>
<dbReference type="AlphaFoldDB" id="A0A1Q8WM07"/>
<name>A0A1Q8WM07_9ACTO</name>
<dbReference type="InterPro" id="IPR002740">
    <property type="entry name" value="EVE_domain"/>
</dbReference>
<reference evidence="3 4" key="1">
    <citation type="submission" date="2016-12" db="EMBL/GenBank/DDBJ databases">
        <title>Genomic comparison of strains in the 'Actinomyces naeslundii' group.</title>
        <authorList>
            <person name="Mughal S.R."/>
            <person name="Do T."/>
            <person name="Gilbert S.C."/>
            <person name="Witherden E.A."/>
            <person name="Didelot X."/>
            <person name="Beighton D."/>
        </authorList>
    </citation>
    <scope>NUCLEOTIDE SEQUENCE [LARGE SCALE GENOMIC DNA]</scope>
    <source>
        <strain evidence="3 4">WE8B-23</strain>
    </source>
</reference>
<dbReference type="Proteomes" id="UP000185963">
    <property type="component" value="Unassembled WGS sequence"/>
</dbReference>
<dbReference type="InterPro" id="IPR015947">
    <property type="entry name" value="PUA-like_sf"/>
</dbReference>
<sequence>MQAEPDTTRTKDSTLRYWLGIASKDHVALGVAGGFCQLCHGKKAPLRRMERGDYILYYSPKQEFKSRRPCQAITACGVVIGDEVYQYEMFPGFVPYRRDIEWQTPVREVPLDVLRTLPGWSEVAPKLCFGHVELSPELFRAIQAYMLSDGE</sequence>
<dbReference type="HAMAP" id="MF_00771">
    <property type="entry name" value="UPF0310"/>
    <property type="match status" value="1"/>
</dbReference>
<comment type="caution">
    <text evidence="3">The sequence shown here is derived from an EMBL/GenBank/DDBJ whole genome shotgun (WGS) entry which is preliminary data.</text>
</comment>
<evidence type="ECO:0000313" key="3">
    <source>
        <dbReference type="EMBL" id="OLO68225.1"/>
    </source>
</evidence>
<protein>
    <recommendedName>
        <fullName evidence="1">UPF0310 protein BKH20_09575</fullName>
    </recommendedName>
</protein>
<proteinExistence type="inferred from homology"/>
<evidence type="ECO:0000256" key="1">
    <source>
        <dbReference type="HAMAP-Rule" id="MF_00771"/>
    </source>
</evidence>
<accession>A0A1Q8WM07</accession>
<dbReference type="NCBIfam" id="NF002616">
    <property type="entry name" value="PRK02268.1-2"/>
    <property type="match status" value="1"/>
</dbReference>
<feature type="domain" description="EVE" evidence="2">
    <location>
        <begin position="16"/>
        <end position="101"/>
    </location>
</feature>